<evidence type="ECO:0000313" key="2">
    <source>
        <dbReference type="EMBL" id="ODQ81172.1"/>
    </source>
</evidence>
<feature type="domain" description="Sld7 C-terminal" evidence="1">
    <location>
        <begin position="212"/>
        <end position="295"/>
    </location>
</feature>
<organism evidence="2 3">
    <name type="scientific">Babjeviella inositovora NRRL Y-12698</name>
    <dbReference type="NCBI Taxonomy" id="984486"/>
    <lineage>
        <taxon>Eukaryota</taxon>
        <taxon>Fungi</taxon>
        <taxon>Dikarya</taxon>
        <taxon>Ascomycota</taxon>
        <taxon>Saccharomycotina</taxon>
        <taxon>Pichiomycetes</taxon>
        <taxon>Serinales incertae sedis</taxon>
        <taxon>Babjeviella</taxon>
    </lineage>
</organism>
<proteinExistence type="predicted"/>
<dbReference type="GeneID" id="30148226"/>
<dbReference type="Proteomes" id="UP000094336">
    <property type="component" value="Unassembled WGS sequence"/>
</dbReference>
<dbReference type="EMBL" id="KV454428">
    <property type="protein sequence ID" value="ODQ81172.1"/>
    <property type="molecule type" value="Genomic_DNA"/>
</dbReference>
<dbReference type="OrthoDB" id="4063051at2759"/>
<dbReference type="InterPro" id="IPR041260">
    <property type="entry name" value="Sld7_C"/>
</dbReference>
<dbReference type="Pfam" id="PF18596">
    <property type="entry name" value="Sld7_C"/>
    <property type="match status" value="1"/>
</dbReference>
<accession>A0A1E3QVR6</accession>
<dbReference type="AlphaFoldDB" id="A0A1E3QVR6"/>
<gene>
    <name evidence="2" type="ORF">BABINDRAFT_165874</name>
</gene>
<keyword evidence="3" id="KW-1185">Reference proteome</keyword>
<protein>
    <recommendedName>
        <fullName evidence="1">Sld7 C-terminal domain-containing protein</fullName>
    </recommendedName>
</protein>
<dbReference type="RefSeq" id="XP_018986500.1">
    <property type="nucleotide sequence ID" value="XM_019130373.1"/>
</dbReference>
<evidence type="ECO:0000313" key="3">
    <source>
        <dbReference type="Proteomes" id="UP000094336"/>
    </source>
</evidence>
<evidence type="ECO:0000259" key="1">
    <source>
        <dbReference type="Pfam" id="PF18596"/>
    </source>
</evidence>
<sequence length="297" mass="33935">MEHIASVSLSPKGIFFEKANTLLDESPEILPDLQLWAPPSHEKAVERFLKADNTLFHGVCLINRTLLPDSLRHTGQFCVLTDNATTQSFFKQYLEYIRLNSDIGILARQYGLSQHIVIHHDMEENQKLVMKMKILLDTTKEPKPEDIFDRVLLRKKSLPYQFPGQYPKSKLTVIEEPLDVVPEPPSGHSVDGDLDSLPVPSFTHNETRIKASQVSKTLQNVIYSELRLRGYSKPSSTSASTTDKAELLFFKEIYSITYKSAMFKLKTMNGWRDLQLLEAYKLEDIHDVVEKLMNVLG</sequence>
<reference evidence="3" key="1">
    <citation type="submission" date="2016-05" db="EMBL/GenBank/DDBJ databases">
        <title>Comparative genomics of biotechnologically important yeasts.</title>
        <authorList>
            <consortium name="DOE Joint Genome Institute"/>
            <person name="Riley R."/>
            <person name="Haridas S."/>
            <person name="Wolfe K.H."/>
            <person name="Lopes M.R."/>
            <person name="Hittinger C.T."/>
            <person name="Goker M."/>
            <person name="Salamov A."/>
            <person name="Wisecaver J."/>
            <person name="Long T.M."/>
            <person name="Aerts A.L."/>
            <person name="Barry K."/>
            <person name="Choi C."/>
            <person name="Clum A."/>
            <person name="Coughlan A.Y."/>
            <person name="Deshpande S."/>
            <person name="Douglass A.P."/>
            <person name="Hanson S.J."/>
            <person name="Klenk H.-P."/>
            <person name="Labutti K."/>
            <person name="Lapidus A."/>
            <person name="Lindquist E."/>
            <person name="Lipzen A."/>
            <person name="Meier-Kolthoff J.P."/>
            <person name="Ohm R.A."/>
            <person name="Otillar R.P."/>
            <person name="Pangilinan J."/>
            <person name="Peng Y."/>
            <person name="Rokas A."/>
            <person name="Rosa C.A."/>
            <person name="Scheuner C."/>
            <person name="Sibirny A.A."/>
            <person name="Slot J.C."/>
            <person name="Stielow J.B."/>
            <person name="Sun H."/>
            <person name="Kurtzman C.P."/>
            <person name="Blackwell M."/>
            <person name="Grigoriev I.V."/>
            <person name="Jeffries T.W."/>
        </authorList>
    </citation>
    <scope>NUCLEOTIDE SEQUENCE [LARGE SCALE GENOMIC DNA]</scope>
    <source>
        <strain evidence="3">NRRL Y-12698</strain>
    </source>
</reference>
<name>A0A1E3QVR6_9ASCO</name>